<feature type="compositionally biased region" description="Polar residues" evidence="1">
    <location>
        <begin position="1"/>
        <end position="14"/>
    </location>
</feature>
<feature type="region of interest" description="Disordered" evidence="1">
    <location>
        <begin position="1"/>
        <end position="115"/>
    </location>
</feature>
<reference evidence="3" key="1">
    <citation type="submission" date="2020-03" db="EMBL/GenBank/DDBJ databases">
        <title>A high-quality chromosome-level genome assembly of a woody plant with both climbing and erect habits, Rhamnella rubrinervis.</title>
        <authorList>
            <person name="Lu Z."/>
            <person name="Yang Y."/>
            <person name="Zhu X."/>
            <person name="Sun Y."/>
        </authorList>
    </citation>
    <scope>NUCLEOTIDE SEQUENCE</scope>
    <source>
        <strain evidence="3">BYM</strain>
        <tissue evidence="3">Leaf</tissue>
    </source>
</reference>
<dbReference type="AlphaFoldDB" id="A0A8K0HGK9"/>
<protein>
    <recommendedName>
        <fullName evidence="5">Ubiquitin-specific protease family C19-related protein</fullName>
    </recommendedName>
</protein>
<evidence type="ECO:0008006" key="5">
    <source>
        <dbReference type="Google" id="ProtNLM"/>
    </source>
</evidence>
<dbReference type="PANTHER" id="PTHR33709">
    <property type="entry name" value="OSJNBA0035M09.9 PROTEIN"/>
    <property type="match status" value="1"/>
</dbReference>
<name>A0A8K0HGK9_9ROSA</name>
<comment type="caution">
    <text evidence="3">The sequence shown here is derived from an EMBL/GenBank/DDBJ whole genome shotgun (WGS) entry which is preliminary data.</text>
</comment>
<dbReference type="Proteomes" id="UP000796880">
    <property type="component" value="Unassembled WGS sequence"/>
</dbReference>
<keyword evidence="4" id="KW-1185">Reference proteome</keyword>
<dbReference type="EMBL" id="VOIH02000003">
    <property type="protein sequence ID" value="KAF3451794.1"/>
    <property type="molecule type" value="Genomic_DNA"/>
</dbReference>
<feature type="compositionally biased region" description="Low complexity" evidence="1">
    <location>
        <begin position="72"/>
        <end position="86"/>
    </location>
</feature>
<dbReference type="InterPro" id="IPR040339">
    <property type="entry name" value="At1g16860-like"/>
</dbReference>
<evidence type="ECO:0000313" key="3">
    <source>
        <dbReference type="EMBL" id="KAF3451794.1"/>
    </source>
</evidence>
<evidence type="ECO:0000313" key="4">
    <source>
        <dbReference type="Proteomes" id="UP000796880"/>
    </source>
</evidence>
<evidence type="ECO:0000256" key="1">
    <source>
        <dbReference type="SAM" id="MobiDB-lite"/>
    </source>
</evidence>
<feature type="transmembrane region" description="Helical" evidence="2">
    <location>
        <begin position="176"/>
        <end position="197"/>
    </location>
</feature>
<sequence length="441" mass="47320">MGTRIPSHQLSSGLYVSGRPEQLKERQPTMSSRAMPYTGGDIKKSGELGKMFDIQVIDPSSNGPPPPKASRHSSSSQNNSGSVRSGPNSGQLGRHSISGSTPKKTSGPMSLQPTGLITSGSVGSGSLGSGHLGSSTGGGRRSAQMEHTVTIGKAVYGSAVTSLGEKVKVGFRVSKVVVCVFLAAVVIGLLVGGFLMVAVKKTVILVSVAGILLPVVLVILWNYIWGKRGFLRFVRSYPDNELRGAITGQFVKVTGVVTCGSIPLESSYQRVERCVYVSTELYEYKGWGGRCANPNHCCFSWGSRHSEKYVADFYISDNKSGLRALVKAGYGAKVAPFVKPATLVDITKENRELSPSFLRWLADRSLSNDDHVMRLKEGYVKEGNTVSVMGMVRRQDNVVMIVPPAEPVSTGCLWGRCLVPTYVEGLILTCDDNQNTDVIPV</sequence>
<dbReference type="OrthoDB" id="1899156at2759"/>
<keyword evidence="2" id="KW-1133">Transmembrane helix</keyword>
<evidence type="ECO:0000256" key="2">
    <source>
        <dbReference type="SAM" id="Phobius"/>
    </source>
</evidence>
<feature type="transmembrane region" description="Helical" evidence="2">
    <location>
        <begin position="203"/>
        <end position="225"/>
    </location>
</feature>
<proteinExistence type="predicted"/>
<feature type="compositionally biased region" description="Polar residues" evidence="1">
    <location>
        <begin position="87"/>
        <end position="113"/>
    </location>
</feature>
<accession>A0A8K0HGK9</accession>
<keyword evidence="2" id="KW-0472">Membrane</keyword>
<dbReference type="PANTHER" id="PTHR33709:SF17">
    <property type="entry name" value="UBIQUITIN-SPECIFIC PROTEASE FAMILY C19-RELATED PROTEIN"/>
    <property type="match status" value="1"/>
</dbReference>
<keyword evidence="2" id="KW-0812">Transmembrane</keyword>
<organism evidence="3 4">
    <name type="scientific">Rhamnella rubrinervis</name>
    <dbReference type="NCBI Taxonomy" id="2594499"/>
    <lineage>
        <taxon>Eukaryota</taxon>
        <taxon>Viridiplantae</taxon>
        <taxon>Streptophyta</taxon>
        <taxon>Embryophyta</taxon>
        <taxon>Tracheophyta</taxon>
        <taxon>Spermatophyta</taxon>
        <taxon>Magnoliopsida</taxon>
        <taxon>eudicotyledons</taxon>
        <taxon>Gunneridae</taxon>
        <taxon>Pentapetalae</taxon>
        <taxon>rosids</taxon>
        <taxon>fabids</taxon>
        <taxon>Rosales</taxon>
        <taxon>Rhamnaceae</taxon>
        <taxon>rhamnoid group</taxon>
        <taxon>Rhamneae</taxon>
        <taxon>Rhamnella</taxon>
    </lineage>
</organism>
<gene>
    <name evidence="3" type="ORF">FNV43_RR07890</name>
</gene>